<protein>
    <submittedName>
        <fullName evidence="3">Uncharacterized protein</fullName>
    </submittedName>
</protein>
<keyword evidence="2" id="KW-0732">Signal</keyword>
<gene>
    <name evidence="3" type="ORF">XYLVIOL_LOCUS10007</name>
</gene>
<feature type="region of interest" description="Disordered" evidence="1">
    <location>
        <begin position="81"/>
        <end position="139"/>
    </location>
</feature>
<feature type="chain" id="PRO_5045237531" evidence="2">
    <location>
        <begin position="20"/>
        <end position="246"/>
    </location>
</feature>
<comment type="caution">
    <text evidence="3">The sequence shown here is derived from an EMBL/GenBank/DDBJ whole genome shotgun (WGS) entry which is preliminary data.</text>
</comment>
<name>A0ABP1PBA9_XYLVO</name>
<keyword evidence="4" id="KW-1185">Reference proteome</keyword>
<sequence length="246" mass="27060">MVLGAFVVFFVSSFPSSSSSHFSFLSHSQLALSSRLRSSIPTRASGLPPGLGSPSTRKRSVFFFPFFSFFHHDRTSTRQLEPIRFSRNDTTPRSDPPGSLCRAPSTGPRPCPRPGPSRARDSQDTPSRPPDPLHPLAPRARQPAPALLISSVYHPPGSGPPALYARLVHPTVTCRVCGETARLRPRNDPDRDYTIFWLARYQLERPNRDLSVDRVVYGATSNTLGKLSMGQSGCSDPASVCFVKRV</sequence>
<reference evidence="3 4" key="1">
    <citation type="submission" date="2024-08" db="EMBL/GenBank/DDBJ databases">
        <authorList>
            <person name="Will J Nash"/>
            <person name="Angela Man"/>
            <person name="Seanna McTaggart"/>
            <person name="Kendall Baker"/>
            <person name="Tom Barker"/>
            <person name="Leah Catchpole"/>
            <person name="Alex Durrant"/>
            <person name="Karim Gharbi"/>
            <person name="Naomi Irish"/>
            <person name="Gemy Kaithakottil"/>
            <person name="Debby Ku"/>
            <person name="Aaliyah Providence"/>
            <person name="Felix Shaw"/>
            <person name="David Swarbreck"/>
            <person name="Chris Watkins"/>
            <person name="Ann M. McCartney"/>
            <person name="Giulio Formenti"/>
            <person name="Alice Mouton"/>
            <person name="Noel Vella"/>
            <person name="Bjorn M von Reumont"/>
            <person name="Adriana Vella"/>
            <person name="Wilfried Haerty"/>
        </authorList>
    </citation>
    <scope>NUCLEOTIDE SEQUENCE [LARGE SCALE GENOMIC DNA]</scope>
</reference>
<evidence type="ECO:0000256" key="1">
    <source>
        <dbReference type="SAM" id="MobiDB-lite"/>
    </source>
</evidence>
<organism evidence="3 4">
    <name type="scientific">Xylocopa violacea</name>
    <name type="common">Violet carpenter bee</name>
    <name type="synonym">Apis violacea</name>
    <dbReference type="NCBI Taxonomy" id="135666"/>
    <lineage>
        <taxon>Eukaryota</taxon>
        <taxon>Metazoa</taxon>
        <taxon>Ecdysozoa</taxon>
        <taxon>Arthropoda</taxon>
        <taxon>Hexapoda</taxon>
        <taxon>Insecta</taxon>
        <taxon>Pterygota</taxon>
        <taxon>Neoptera</taxon>
        <taxon>Endopterygota</taxon>
        <taxon>Hymenoptera</taxon>
        <taxon>Apocrita</taxon>
        <taxon>Aculeata</taxon>
        <taxon>Apoidea</taxon>
        <taxon>Anthophila</taxon>
        <taxon>Apidae</taxon>
        <taxon>Xylocopa</taxon>
        <taxon>Xylocopa</taxon>
    </lineage>
</organism>
<evidence type="ECO:0000313" key="4">
    <source>
        <dbReference type="Proteomes" id="UP001642520"/>
    </source>
</evidence>
<dbReference type="EMBL" id="CAXAJV020001300">
    <property type="protein sequence ID" value="CAL7950524.1"/>
    <property type="molecule type" value="Genomic_DNA"/>
</dbReference>
<feature type="signal peptide" evidence="2">
    <location>
        <begin position="1"/>
        <end position="19"/>
    </location>
</feature>
<evidence type="ECO:0000313" key="3">
    <source>
        <dbReference type="EMBL" id="CAL7950524.1"/>
    </source>
</evidence>
<evidence type="ECO:0000256" key="2">
    <source>
        <dbReference type="SAM" id="SignalP"/>
    </source>
</evidence>
<proteinExistence type="predicted"/>
<dbReference type="Proteomes" id="UP001642520">
    <property type="component" value="Unassembled WGS sequence"/>
</dbReference>
<accession>A0ABP1PBA9</accession>